<protein>
    <submittedName>
        <fullName evidence="1">Uncharacterized protein</fullName>
    </submittedName>
</protein>
<accession>A0ACC1RVG7</accession>
<sequence length="223" mass="23138">MGNIAFPFSSPDGSSTDLVMSKANQGVGEDAQSDGSRTLRAESPDMCSETGENAEGDYADTHGGDTTHRPSVVPRPEVTSPAPDRQSHFRTIDPESLAKLGNFTSPFHPWSTSIPDGTQHSTNAARASSDSDGSSDFSAESDSVSGDSSTSRSGSSSGIDEISSDDGTSSSGSTSDSNAMSTDDGTSSGLSERRSRAFNNLWDVFGQEARLLGPEPLGPSMTI</sequence>
<evidence type="ECO:0000313" key="2">
    <source>
        <dbReference type="Proteomes" id="UP001148629"/>
    </source>
</evidence>
<gene>
    <name evidence="1" type="ORF">NM208_g11114</name>
</gene>
<dbReference type="EMBL" id="JANRMS010001703">
    <property type="protein sequence ID" value="KAJ3526591.1"/>
    <property type="molecule type" value="Genomic_DNA"/>
</dbReference>
<comment type="caution">
    <text evidence="1">The sequence shown here is derived from an EMBL/GenBank/DDBJ whole genome shotgun (WGS) entry which is preliminary data.</text>
</comment>
<proteinExistence type="predicted"/>
<evidence type="ECO:0000313" key="1">
    <source>
        <dbReference type="EMBL" id="KAJ3526591.1"/>
    </source>
</evidence>
<organism evidence="1 2">
    <name type="scientific">Fusarium decemcellulare</name>
    <dbReference type="NCBI Taxonomy" id="57161"/>
    <lineage>
        <taxon>Eukaryota</taxon>
        <taxon>Fungi</taxon>
        <taxon>Dikarya</taxon>
        <taxon>Ascomycota</taxon>
        <taxon>Pezizomycotina</taxon>
        <taxon>Sordariomycetes</taxon>
        <taxon>Hypocreomycetidae</taxon>
        <taxon>Hypocreales</taxon>
        <taxon>Nectriaceae</taxon>
        <taxon>Fusarium</taxon>
        <taxon>Fusarium decemcellulare species complex</taxon>
    </lineage>
</organism>
<keyword evidence="2" id="KW-1185">Reference proteome</keyword>
<name>A0ACC1RVG7_9HYPO</name>
<dbReference type="Proteomes" id="UP001148629">
    <property type="component" value="Unassembled WGS sequence"/>
</dbReference>
<reference evidence="1" key="1">
    <citation type="submission" date="2022-08" db="EMBL/GenBank/DDBJ databases">
        <title>Genome Sequence of Fusarium decemcellulare.</title>
        <authorList>
            <person name="Buettner E."/>
        </authorList>
    </citation>
    <scope>NUCLEOTIDE SEQUENCE</scope>
    <source>
        <strain evidence="1">Babe19</strain>
    </source>
</reference>